<evidence type="ECO:0000256" key="7">
    <source>
        <dbReference type="ARBA" id="ARBA00023136"/>
    </source>
</evidence>
<evidence type="ECO:0000256" key="2">
    <source>
        <dbReference type="ARBA" id="ARBA00005417"/>
    </source>
</evidence>
<dbReference type="InterPro" id="IPR017871">
    <property type="entry name" value="ABC_transporter-like_CS"/>
</dbReference>
<dbReference type="GO" id="GO:0005524">
    <property type="term" value="F:ATP binding"/>
    <property type="evidence" value="ECO:0007669"/>
    <property type="project" value="UniProtKB-KW"/>
</dbReference>
<dbReference type="RefSeq" id="WP_085881991.1">
    <property type="nucleotide sequence ID" value="NZ_FWFR01000001.1"/>
</dbReference>
<dbReference type="InterPro" id="IPR003593">
    <property type="entry name" value="AAA+_ATPase"/>
</dbReference>
<comment type="similarity">
    <text evidence="2">Belongs to the ABC transporter superfamily.</text>
</comment>
<dbReference type="Pfam" id="PF00005">
    <property type="entry name" value="ABC_tran"/>
    <property type="match status" value="1"/>
</dbReference>
<evidence type="ECO:0000313" key="10">
    <source>
        <dbReference type="Proteomes" id="UP000193200"/>
    </source>
</evidence>
<gene>
    <name evidence="9" type="primary">oppD_2</name>
    <name evidence="9" type="ORF">OCH7691_00674</name>
</gene>
<dbReference type="InterPro" id="IPR013563">
    <property type="entry name" value="Oligopep_ABC_C"/>
</dbReference>
<dbReference type="FunFam" id="3.40.50.300:FF:000016">
    <property type="entry name" value="Oligopeptide ABC transporter ATP-binding component"/>
    <property type="match status" value="1"/>
</dbReference>
<dbReference type="GO" id="GO:0005886">
    <property type="term" value="C:plasma membrane"/>
    <property type="evidence" value="ECO:0007669"/>
    <property type="project" value="UniProtKB-SubCell"/>
</dbReference>
<organism evidence="9 10">
    <name type="scientific">Oceanibacterium hippocampi</name>
    <dbReference type="NCBI Taxonomy" id="745714"/>
    <lineage>
        <taxon>Bacteria</taxon>
        <taxon>Pseudomonadati</taxon>
        <taxon>Pseudomonadota</taxon>
        <taxon>Alphaproteobacteria</taxon>
        <taxon>Sneathiellales</taxon>
        <taxon>Sneathiellaceae</taxon>
        <taxon>Oceanibacterium</taxon>
    </lineage>
</organism>
<dbReference type="AlphaFoldDB" id="A0A1Y5RS95"/>
<dbReference type="EMBL" id="FWFR01000001">
    <property type="protein sequence ID" value="SLN24181.1"/>
    <property type="molecule type" value="Genomic_DNA"/>
</dbReference>
<evidence type="ECO:0000256" key="4">
    <source>
        <dbReference type="ARBA" id="ARBA00022475"/>
    </source>
</evidence>
<dbReference type="NCBIfam" id="TIGR01727">
    <property type="entry name" value="oligo_HPY"/>
    <property type="match status" value="1"/>
</dbReference>
<evidence type="ECO:0000256" key="5">
    <source>
        <dbReference type="ARBA" id="ARBA00022741"/>
    </source>
</evidence>
<dbReference type="Pfam" id="PF08352">
    <property type="entry name" value="oligo_HPY"/>
    <property type="match status" value="1"/>
</dbReference>
<dbReference type="GO" id="GO:0015833">
    <property type="term" value="P:peptide transport"/>
    <property type="evidence" value="ECO:0007669"/>
    <property type="project" value="InterPro"/>
</dbReference>
<comment type="subcellular location">
    <subcellularLocation>
        <location evidence="1">Cell inner membrane</location>
        <topology evidence="1">Peripheral membrane protein</topology>
    </subcellularLocation>
</comment>
<dbReference type="SUPFAM" id="SSF52540">
    <property type="entry name" value="P-loop containing nucleoside triphosphate hydrolases"/>
    <property type="match status" value="1"/>
</dbReference>
<dbReference type="Gene3D" id="3.40.50.300">
    <property type="entry name" value="P-loop containing nucleotide triphosphate hydrolases"/>
    <property type="match status" value="1"/>
</dbReference>
<keyword evidence="6 9" id="KW-0067">ATP-binding</keyword>
<dbReference type="InterPro" id="IPR050388">
    <property type="entry name" value="ABC_Ni/Peptide_Import"/>
</dbReference>
<dbReference type="CDD" id="cd03257">
    <property type="entry name" value="ABC_NikE_OppD_transporters"/>
    <property type="match status" value="1"/>
</dbReference>
<sequence>MSILKVDSLVTELRIADRHFPVVNDVSFTLEKGETLAIVGESGCGKSMLAMSLLRILPEPLARIGSGRILFDDRDLAEAGVDEMRTIRGKRMSIIFQDPMASLNPVETIGNQIAEMICEHEDISRRDARKKAIELLRMVRLPDAEKRVDEYPHRLSGGMCQRVMIAMALACRPEILIADEPTTALDVTIQAQILALLSNLQSETGAAVILITHNLAIVAQIADRLLVMYAGEIVESGTVASVFGNPRHPYTRQLIDAIPKGTGPIEGEIGRLAEIRGSVPALDQRERGCNFSQRCDCAVARCRTDKPVLKQSSGDHSVACFVAQSEAA</sequence>
<proteinExistence type="inferred from homology"/>
<dbReference type="PANTHER" id="PTHR43297:SF2">
    <property type="entry name" value="DIPEPTIDE TRANSPORT ATP-BINDING PROTEIN DPPD"/>
    <property type="match status" value="1"/>
</dbReference>
<keyword evidence="7" id="KW-0472">Membrane</keyword>
<keyword evidence="10" id="KW-1185">Reference proteome</keyword>
<dbReference type="OrthoDB" id="37801at2"/>
<evidence type="ECO:0000313" key="9">
    <source>
        <dbReference type="EMBL" id="SLN24181.1"/>
    </source>
</evidence>
<accession>A0A1Y5RS95</accession>
<dbReference type="PROSITE" id="PS50893">
    <property type="entry name" value="ABC_TRANSPORTER_2"/>
    <property type="match status" value="1"/>
</dbReference>
<feature type="domain" description="ABC transporter" evidence="8">
    <location>
        <begin position="4"/>
        <end position="255"/>
    </location>
</feature>
<dbReference type="GO" id="GO:0016887">
    <property type="term" value="F:ATP hydrolysis activity"/>
    <property type="evidence" value="ECO:0007669"/>
    <property type="project" value="InterPro"/>
</dbReference>
<keyword evidence="5" id="KW-0547">Nucleotide-binding</keyword>
<dbReference type="InParanoid" id="A0A1Y5RS95"/>
<keyword evidence="4" id="KW-1003">Cell membrane</keyword>
<protein>
    <submittedName>
        <fullName evidence="9">Oligopeptide transport ATP-binding protein OppD</fullName>
    </submittedName>
</protein>
<dbReference type="InterPro" id="IPR003439">
    <property type="entry name" value="ABC_transporter-like_ATP-bd"/>
</dbReference>
<dbReference type="PANTHER" id="PTHR43297">
    <property type="entry name" value="OLIGOPEPTIDE TRANSPORT ATP-BINDING PROTEIN APPD"/>
    <property type="match status" value="1"/>
</dbReference>
<reference evidence="9 10" key="1">
    <citation type="submission" date="2017-03" db="EMBL/GenBank/DDBJ databases">
        <authorList>
            <person name="Afonso C.L."/>
            <person name="Miller P.J."/>
            <person name="Scott M.A."/>
            <person name="Spackman E."/>
            <person name="Goraichik I."/>
            <person name="Dimitrov K.M."/>
            <person name="Suarez D.L."/>
            <person name="Swayne D.E."/>
        </authorList>
    </citation>
    <scope>NUCLEOTIDE SEQUENCE [LARGE SCALE GENOMIC DNA]</scope>
    <source>
        <strain evidence="9 10">CECT 7691</strain>
    </source>
</reference>
<dbReference type="InterPro" id="IPR027417">
    <property type="entry name" value="P-loop_NTPase"/>
</dbReference>
<evidence type="ECO:0000256" key="6">
    <source>
        <dbReference type="ARBA" id="ARBA00022840"/>
    </source>
</evidence>
<evidence type="ECO:0000256" key="3">
    <source>
        <dbReference type="ARBA" id="ARBA00022448"/>
    </source>
</evidence>
<dbReference type="Proteomes" id="UP000193200">
    <property type="component" value="Unassembled WGS sequence"/>
</dbReference>
<evidence type="ECO:0000259" key="8">
    <source>
        <dbReference type="PROSITE" id="PS50893"/>
    </source>
</evidence>
<dbReference type="SMART" id="SM00382">
    <property type="entry name" value="AAA"/>
    <property type="match status" value="1"/>
</dbReference>
<dbReference type="GO" id="GO:0055085">
    <property type="term" value="P:transmembrane transport"/>
    <property type="evidence" value="ECO:0007669"/>
    <property type="project" value="UniProtKB-ARBA"/>
</dbReference>
<keyword evidence="3" id="KW-0813">Transport</keyword>
<name>A0A1Y5RS95_9PROT</name>
<evidence type="ECO:0000256" key="1">
    <source>
        <dbReference type="ARBA" id="ARBA00004417"/>
    </source>
</evidence>
<dbReference type="PROSITE" id="PS00211">
    <property type="entry name" value="ABC_TRANSPORTER_1"/>
    <property type="match status" value="1"/>
</dbReference>